<comment type="caution">
    <text evidence="2">The sequence shown here is derived from an EMBL/GenBank/DDBJ whole genome shotgun (WGS) entry which is preliminary data.</text>
</comment>
<proteinExistence type="predicted"/>
<evidence type="ECO:0000313" key="3">
    <source>
        <dbReference type="EMBL" id="CAF4351272.1"/>
    </source>
</evidence>
<accession>A0A819EZ65</accession>
<dbReference type="Proteomes" id="UP000663882">
    <property type="component" value="Unassembled WGS sequence"/>
</dbReference>
<name>A0A819EZ65_9BILA</name>
<evidence type="ECO:0000313" key="4">
    <source>
        <dbReference type="Proteomes" id="UP000663823"/>
    </source>
</evidence>
<dbReference type="EMBL" id="CAJOAX010003528">
    <property type="protein sequence ID" value="CAF3859205.1"/>
    <property type="molecule type" value="Genomic_DNA"/>
</dbReference>
<dbReference type="Proteomes" id="UP000663823">
    <property type="component" value="Unassembled WGS sequence"/>
</dbReference>
<dbReference type="EMBL" id="CAJOBE010049120">
    <property type="protein sequence ID" value="CAF4351272.1"/>
    <property type="molecule type" value="Genomic_DNA"/>
</dbReference>
<gene>
    <name evidence="3" type="ORF">FNK824_LOCUS42345</name>
    <name evidence="2" type="ORF">OTI717_LOCUS21601</name>
    <name evidence="1" type="ORF">RFH988_LOCUS32211</name>
</gene>
<dbReference type="EMBL" id="CAJNOO010003666">
    <property type="protein sequence ID" value="CAF1349307.1"/>
    <property type="molecule type" value="Genomic_DNA"/>
</dbReference>
<evidence type="ECO:0000313" key="1">
    <source>
        <dbReference type="EMBL" id="CAF1349307.1"/>
    </source>
</evidence>
<evidence type="ECO:0000313" key="2">
    <source>
        <dbReference type="EMBL" id="CAF3859205.1"/>
    </source>
</evidence>
<dbReference type="Proteomes" id="UP000663874">
    <property type="component" value="Unassembled WGS sequence"/>
</dbReference>
<organism evidence="2 4">
    <name type="scientific">Rotaria sordida</name>
    <dbReference type="NCBI Taxonomy" id="392033"/>
    <lineage>
        <taxon>Eukaryota</taxon>
        <taxon>Metazoa</taxon>
        <taxon>Spiralia</taxon>
        <taxon>Gnathifera</taxon>
        <taxon>Rotifera</taxon>
        <taxon>Eurotatoria</taxon>
        <taxon>Bdelloidea</taxon>
        <taxon>Philodinida</taxon>
        <taxon>Philodinidae</taxon>
        <taxon>Rotaria</taxon>
    </lineage>
</organism>
<protein>
    <submittedName>
        <fullName evidence="2">Uncharacterized protein</fullName>
    </submittedName>
</protein>
<reference evidence="2" key="1">
    <citation type="submission" date="2021-02" db="EMBL/GenBank/DDBJ databases">
        <authorList>
            <person name="Nowell W R."/>
        </authorList>
    </citation>
    <scope>NUCLEOTIDE SEQUENCE</scope>
</reference>
<dbReference type="AlphaFoldDB" id="A0A819EZ65"/>
<sequence length="100" mass="11464">MLKLNMLIRSNNNQADNTITTTTTTTTNNNNNNSIYLDHCLHEEFILILKEIVLFIDSSCLSTILTNVNLQHKLDSIHEQTNLMHENLVTITRKLEANII</sequence>